<name>A0ABZ1G9B6_9ACTN</name>
<evidence type="ECO:0000256" key="1">
    <source>
        <dbReference type="SAM" id="MobiDB-lite"/>
    </source>
</evidence>
<evidence type="ECO:0000313" key="3">
    <source>
        <dbReference type="Proteomes" id="UP001330827"/>
    </source>
</evidence>
<feature type="compositionally biased region" description="Low complexity" evidence="1">
    <location>
        <begin position="14"/>
        <end position="39"/>
    </location>
</feature>
<organism evidence="2 3">
    <name type="scientific">Streptomyces brevispora</name>
    <dbReference type="NCBI Taxonomy" id="887462"/>
    <lineage>
        <taxon>Bacteria</taxon>
        <taxon>Bacillati</taxon>
        <taxon>Actinomycetota</taxon>
        <taxon>Actinomycetes</taxon>
        <taxon>Kitasatosporales</taxon>
        <taxon>Streptomycetaceae</taxon>
        <taxon>Streptomyces</taxon>
    </lineage>
</organism>
<protein>
    <submittedName>
        <fullName evidence="2">Uncharacterized protein</fullName>
    </submittedName>
</protein>
<dbReference type="Proteomes" id="UP001330827">
    <property type="component" value="Chromosome"/>
</dbReference>
<evidence type="ECO:0000313" key="2">
    <source>
        <dbReference type="EMBL" id="WSC15856.1"/>
    </source>
</evidence>
<gene>
    <name evidence="2" type="ORF">OIE64_25490</name>
</gene>
<dbReference type="EMBL" id="CP109114">
    <property type="protein sequence ID" value="WSC15856.1"/>
    <property type="molecule type" value="Genomic_DNA"/>
</dbReference>
<accession>A0ABZ1G9B6</accession>
<dbReference type="RefSeq" id="WP_326594821.1">
    <property type="nucleotide sequence ID" value="NZ_CP109114.1"/>
</dbReference>
<feature type="region of interest" description="Disordered" evidence="1">
    <location>
        <begin position="1"/>
        <end position="40"/>
    </location>
</feature>
<sequence length="65" mass="6615">MTRETGRRPVPNRSALSSTPPTTCPAAAPVAGTAAQAPSLRHGWPKYGLAAEMSATNVSRAGSPV</sequence>
<proteinExistence type="predicted"/>
<keyword evidence="3" id="KW-1185">Reference proteome</keyword>
<reference evidence="2 3" key="1">
    <citation type="submission" date="2022-10" db="EMBL/GenBank/DDBJ databases">
        <title>The complete genomes of actinobacterial strains from the NBC collection.</title>
        <authorList>
            <person name="Joergensen T.S."/>
            <person name="Alvarez Arevalo M."/>
            <person name="Sterndorff E.B."/>
            <person name="Faurdal D."/>
            <person name="Vuksanovic O."/>
            <person name="Mourched A.-S."/>
            <person name="Charusanti P."/>
            <person name="Shaw S."/>
            <person name="Blin K."/>
            <person name="Weber T."/>
        </authorList>
    </citation>
    <scope>NUCLEOTIDE SEQUENCE [LARGE SCALE GENOMIC DNA]</scope>
    <source>
        <strain evidence="2 3">NBC 01769</strain>
    </source>
</reference>